<dbReference type="InterPro" id="IPR007273">
    <property type="entry name" value="SCAMP"/>
</dbReference>
<keyword evidence="3 5" id="KW-1133">Transmembrane helix</keyword>
<proteinExistence type="inferred from homology"/>
<evidence type="ECO:0000256" key="1">
    <source>
        <dbReference type="ARBA" id="ARBA00004141"/>
    </source>
</evidence>
<feature type="transmembrane region" description="Helical" evidence="5">
    <location>
        <begin position="156"/>
        <end position="176"/>
    </location>
</feature>
<reference evidence="7" key="3">
    <citation type="submission" date="2025-08" db="UniProtKB">
        <authorList>
            <consortium name="Ensembl"/>
        </authorList>
    </citation>
    <scope>IDENTIFICATION</scope>
    <source>
        <strain evidence="7">JP 163 A</strain>
    </source>
</reference>
<dbReference type="Proteomes" id="UP000002852">
    <property type="component" value="Unassembled WGS sequence"/>
</dbReference>
<accession>A0A3B5R1M9</accession>
<comment type="caution">
    <text evidence="5">Lacks conserved residue(s) required for the propagation of feature annotation.</text>
</comment>
<feature type="region of interest" description="Disordered" evidence="6">
    <location>
        <begin position="103"/>
        <end position="122"/>
    </location>
</feature>
<evidence type="ECO:0000256" key="4">
    <source>
        <dbReference type="ARBA" id="ARBA00023136"/>
    </source>
</evidence>
<evidence type="ECO:0000313" key="8">
    <source>
        <dbReference type="Proteomes" id="UP000002852"/>
    </source>
</evidence>
<evidence type="ECO:0000256" key="5">
    <source>
        <dbReference type="RuleBase" id="RU363122"/>
    </source>
</evidence>
<dbReference type="GO" id="GO:0032588">
    <property type="term" value="C:trans-Golgi network membrane"/>
    <property type="evidence" value="ECO:0007669"/>
    <property type="project" value="TreeGrafter"/>
</dbReference>
<evidence type="ECO:0000256" key="3">
    <source>
        <dbReference type="ARBA" id="ARBA00022989"/>
    </source>
</evidence>
<evidence type="ECO:0000256" key="6">
    <source>
        <dbReference type="SAM" id="MobiDB-lite"/>
    </source>
</evidence>
<sequence>MSDFDSNPFADPDFSNPFQDPSVTQVTRSTPPGGLEEYNPFTDARTAAPGNAPKPTPAPSQNTQPAIMKPTEEPPAYSQHQTQDQARAQAELLRRQEELEKKAAELDRRERELQSHGNNWPPLPEKFPVGPCFYHDIAVDIPIEFQKTVKIMYNLWMFHAGTLFVNMFGCLAWFIVDASRGVDFGLSMLWFLLFTPCSFVCWYRPLYGAFSGWIAALTGLNTSIPVGIIMLLIAALFTALSVGSLIMFKKVHALYRTTGASFEKAQQEFATGVMSNKTVQTAAANAAANAATNAARGAFKPHP</sequence>
<comment type="subcellular location">
    <subcellularLocation>
        <location evidence="1 5">Membrane</location>
        <topology evidence="1 5">Multi-pass membrane protein</topology>
    </subcellularLocation>
</comment>
<keyword evidence="4 5" id="KW-0472">Membrane</keyword>
<protein>
    <recommendedName>
        <fullName evidence="5">Secretory carrier-associated membrane protein</fullName>
        <shortName evidence="5">Secretory carrier membrane protein</shortName>
    </recommendedName>
</protein>
<name>A0A3B5R1M9_XIPMA</name>
<evidence type="ECO:0000313" key="7">
    <source>
        <dbReference type="Ensembl" id="ENSXMAP00000037177.1"/>
    </source>
</evidence>
<dbReference type="Ensembl" id="ENSXMAT00000025350.1">
    <property type="protein sequence ID" value="ENSXMAP00000037177.1"/>
    <property type="gene ID" value="ENSXMAG00000024922.1"/>
</dbReference>
<organism evidence="7 8">
    <name type="scientific">Xiphophorus maculatus</name>
    <name type="common">Southern platyfish</name>
    <name type="synonym">Platypoecilus maculatus</name>
    <dbReference type="NCBI Taxonomy" id="8083"/>
    <lineage>
        <taxon>Eukaryota</taxon>
        <taxon>Metazoa</taxon>
        <taxon>Chordata</taxon>
        <taxon>Craniata</taxon>
        <taxon>Vertebrata</taxon>
        <taxon>Euteleostomi</taxon>
        <taxon>Actinopterygii</taxon>
        <taxon>Neopterygii</taxon>
        <taxon>Teleostei</taxon>
        <taxon>Neoteleostei</taxon>
        <taxon>Acanthomorphata</taxon>
        <taxon>Ovalentaria</taxon>
        <taxon>Atherinomorphae</taxon>
        <taxon>Cyprinodontiformes</taxon>
        <taxon>Poeciliidae</taxon>
        <taxon>Poeciliinae</taxon>
        <taxon>Xiphophorus</taxon>
    </lineage>
</organism>
<reference evidence="8" key="2">
    <citation type="journal article" date="2013" name="Nat. Genet.">
        <title>The genome of the platyfish, Xiphophorus maculatus, provides insights into evolutionary adaptation and several complex traits.</title>
        <authorList>
            <person name="Schartl M."/>
            <person name="Walter R.B."/>
            <person name="Shen Y."/>
            <person name="Garcia T."/>
            <person name="Catchen J."/>
            <person name="Amores A."/>
            <person name="Braasch I."/>
            <person name="Chalopin D."/>
            <person name="Volff J.N."/>
            <person name="Lesch K.P."/>
            <person name="Bisazza A."/>
            <person name="Minx P."/>
            <person name="Hillier L."/>
            <person name="Wilson R.K."/>
            <person name="Fuerstenberg S."/>
            <person name="Boore J."/>
            <person name="Searle S."/>
            <person name="Postlethwait J.H."/>
            <person name="Warren W.C."/>
        </authorList>
    </citation>
    <scope>NUCLEOTIDE SEQUENCE [LARGE SCALE GENOMIC DNA]</scope>
    <source>
        <strain evidence="8">JP 163 A</strain>
    </source>
</reference>
<feature type="region of interest" description="Disordered" evidence="6">
    <location>
        <begin position="1"/>
        <end position="87"/>
    </location>
</feature>
<keyword evidence="8" id="KW-1185">Reference proteome</keyword>
<keyword evidence="5" id="KW-0813">Transport</keyword>
<keyword evidence="2 5" id="KW-0812">Transmembrane</keyword>
<dbReference type="GO" id="GO:0055038">
    <property type="term" value="C:recycling endosome membrane"/>
    <property type="evidence" value="ECO:0007669"/>
    <property type="project" value="TreeGrafter"/>
</dbReference>
<dbReference type="PANTHER" id="PTHR10687">
    <property type="entry name" value="SECRETORY CARRIER-ASSOCIATED MEMBRANE PROTEIN SCAMP"/>
    <property type="match status" value="1"/>
</dbReference>
<dbReference type="PANTHER" id="PTHR10687:SF8">
    <property type="entry name" value="SECRETORY CARRIER-ASSOCIATED MEMBRANE PROTEIN 1"/>
    <property type="match status" value="1"/>
</dbReference>
<feature type="transmembrane region" description="Helical" evidence="5">
    <location>
        <begin position="188"/>
        <end position="206"/>
    </location>
</feature>
<feature type="compositionally biased region" description="Polar residues" evidence="6">
    <location>
        <begin position="16"/>
        <end position="30"/>
    </location>
</feature>
<evidence type="ECO:0000256" key="2">
    <source>
        <dbReference type="ARBA" id="ARBA00022692"/>
    </source>
</evidence>
<feature type="compositionally biased region" description="Basic and acidic residues" evidence="6">
    <location>
        <begin position="103"/>
        <end position="114"/>
    </location>
</feature>
<comment type="similarity">
    <text evidence="5">Belongs to the SCAMP family.</text>
</comment>
<dbReference type="AlphaFoldDB" id="A0A3B5R1M9"/>
<dbReference type="Pfam" id="PF04144">
    <property type="entry name" value="SCAMP"/>
    <property type="match status" value="1"/>
</dbReference>
<reference evidence="7" key="4">
    <citation type="submission" date="2025-09" db="UniProtKB">
        <authorList>
            <consortium name="Ensembl"/>
        </authorList>
    </citation>
    <scope>IDENTIFICATION</scope>
    <source>
        <strain evidence="7">JP 163 A</strain>
    </source>
</reference>
<dbReference type="GeneTree" id="ENSGT00940000157310"/>
<feature type="transmembrane region" description="Helical" evidence="5">
    <location>
        <begin position="226"/>
        <end position="248"/>
    </location>
</feature>
<dbReference type="GO" id="GO:0015031">
    <property type="term" value="P:protein transport"/>
    <property type="evidence" value="ECO:0007669"/>
    <property type="project" value="InterPro"/>
</dbReference>
<reference evidence="8" key="1">
    <citation type="submission" date="2012-01" db="EMBL/GenBank/DDBJ databases">
        <authorList>
            <person name="Walter R."/>
            <person name="Schartl M."/>
            <person name="Warren W."/>
        </authorList>
    </citation>
    <scope>NUCLEOTIDE SEQUENCE [LARGE SCALE GENOMIC DNA]</scope>
    <source>
        <strain evidence="8">JP 163 A</strain>
    </source>
</reference>